<evidence type="ECO:0000256" key="8">
    <source>
        <dbReference type="ARBA" id="ARBA00023136"/>
    </source>
</evidence>
<reference evidence="11 12" key="1">
    <citation type="submission" date="2021-02" db="EMBL/GenBank/DDBJ databases">
        <title>PHA producing bacteria isolated from coastal sediment in Guangdong, Shenzhen.</title>
        <authorList>
            <person name="Zheng W."/>
            <person name="Yu S."/>
            <person name="Huang Y."/>
        </authorList>
    </citation>
    <scope>NUCLEOTIDE SEQUENCE [LARGE SCALE GENOMIC DNA]</scope>
    <source>
        <strain evidence="11 12">TN21-5</strain>
    </source>
</reference>
<feature type="transmembrane region" description="Helical" evidence="9">
    <location>
        <begin position="178"/>
        <end position="198"/>
    </location>
</feature>
<accession>A0ABS3BDB3</accession>
<dbReference type="Pfam" id="PF01545">
    <property type="entry name" value="Cation_efflux"/>
    <property type="match status" value="1"/>
</dbReference>
<evidence type="ECO:0000313" key="11">
    <source>
        <dbReference type="EMBL" id="MBN7768702.1"/>
    </source>
</evidence>
<name>A0ABS3BDB3_9GAMM</name>
<keyword evidence="3" id="KW-0813">Transport</keyword>
<dbReference type="RefSeq" id="WP_029654259.1">
    <property type="nucleotide sequence ID" value="NZ_JAFKDB010000007.1"/>
</dbReference>
<dbReference type="Proteomes" id="UP000664344">
    <property type="component" value="Unassembled WGS sequence"/>
</dbReference>
<dbReference type="InterPro" id="IPR058533">
    <property type="entry name" value="Cation_efflux_TM"/>
</dbReference>
<comment type="caution">
    <text evidence="11">The sequence shown here is derived from an EMBL/GenBank/DDBJ whole genome shotgun (WGS) entry which is preliminary data.</text>
</comment>
<evidence type="ECO:0000256" key="2">
    <source>
        <dbReference type="ARBA" id="ARBA00010212"/>
    </source>
</evidence>
<evidence type="ECO:0000256" key="9">
    <source>
        <dbReference type="SAM" id="Phobius"/>
    </source>
</evidence>
<keyword evidence="4" id="KW-0408">Iron</keyword>
<evidence type="ECO:0000256" key="3">
    <source>
        <dbReference type="ARBA" id="ARBA00022448"/>
    </source>
</evidence>
<feature type="transmembrane region" description="Helical" evidence="9">
    <location>
        <begin position="12"/>
        <end position="32"/>
    </location>
</feature>
<protein>
    <submittedName>
        <fullName evidence="11">Cation diffusion facilitator family transporter</fullName>
    </submittedName>
</protein>
<keyword evidence="6" id="KW-0406">Ion transport</keyword>
<keyword evidence="5 9" id="KW-0812">Transmembrane</keyword>
<evidence type="ECO:0000256" key="1">
    <source>
        <dbReference type="ARBA" id="ARBA00004141"/>
    </source>
</evidence>
<keyword evidence="6" id="KW-0862">Zinc</keyword>
<keyword evidence="8 9" id="KW-0472">Membrane</keyword>
<proteinExistence type="inferred from homology"/>
<dbReference type="InterPro" id="IPR002524">
    <property type="entry name" value="Cation_efflux"/>
</dbReference>
<keyword evidence="6" id="KW-0864">Zinc transport</keyword>
<gene>
    <name evidence="11" type="ORF">JYP53_02145</name>
</gene>
<evidence type="ECO:0000259" key="10">
    <source>
        <dbReference type="Pfam" id="PF01545"/>
    </source>
</evidence>
<feature type="transmembrane region" description="Helical" evidence="9">
    <location>
        <begin position="80"/>
        <end position="105"/>
    </location>
</feature>
<dbReference type="EMBL" id="JAFKDB010000007">
    <property type="protein sequence ID" value="MBN7768702.1"/>
    <property type="molecule type" value="Genomic_DNA"/>
</dbReference>
<dbReference type="InterPro" id="IPR050291">
    <property type="entry name" value="CDF_Transporter"/>
</dbReference>
<evidence type="ECO:0000313" key="12">
    <source>
        <dbReference type="Proteomes" id="UP000664344"/>
    </source>
</evidence>
<dbReference type="NCBIfam" id="TIGR01297">
    <property type="entry name" value="CDF"/>
    <property type="match status" value="1"/>
</dbReference>
<keyword evidence="12" id="KW-1185">Reference proteome</keyword>
<comment type="similarity">
    <text evidence="2">Belongs to the cation diffusion facilitator (CDF) transporter (TC 2.A.4) family. FieF subfamily.</text>
</comment>
<evidence type="ECO:0000256" key="6">
    <source>
        <dbReference type="ARBA" id="ARBA00022906"/>
    </source>
</evidence>
<dbReference type="SUPFAM" id="SSF161111">
    <property type="entry name" value="Cation efflux protein transmembrane domain-like"/>
    <property type="match status" value="1"/>
</dbReference>
<evidence type="ECO:0000256" key="7">
    <source>
        <dbReference type="ARBA" id="ARBA00022989"/>
    </source>
</evidence>
<feature type="transmembrane region" description="Helical" evidence="9">
    <location>
        <begin position="153"/>
        <end position="172"/>
    </location>
</feature>
<comment type="subcellular location">
    <subcellularLocation>
        <location evidence="1">Membrane</location>
        <topology evidence="1">Multi-pass membrane protein</topology>
    </subcellularLocation>
</comment>
<feature type="transmembrane region" description="Helical" evidence="9">
    <location>
        <begin position="111"/>
        <end position="133"/>
    </location>
</feature>
<feature type="domain" description="Cation efflux protein transmembrane" evidence="10">
    <location>
        <begin position="12"/>
        <end position="213"/>
    </location>
</feature>
<keyword evidence="7 9" id="KW-1133">Transmembrane helix</keyword>
<dbReference type="Gene3D" id="1.20.1510.10">
    <property type="entry name" value="Cation efflux protein transmembrane domain"/>
    <property type="match status" value="1"/>
</dbReference>
<sequence>MFSYLARENLALTLSAVGAGLFAIVGIAWGIWVDSLVILFDGAYSLVSLALSLLSLYAARLVRRPANKDYPFGLGAVEPLVIAVKGLVIALVCVISLISAVLSLFEGGRPVAADMGLLFGIINVVGCLGAWWYLRWSSRRNDSGLVRAEQRQWLMDSALSAAVMLGFAGAWMLERTEWASWSVYADPVMMIVISLYFMTVPVQMVMESVRELLLAAPRGETMDDVQDTLEELGLNPEQVKVAKLGPTLLLEARLIRI</sequence>
<feature type="transmembrane region" description="Helical" evidence="9">
    <location>
        <begin position="38"/>
        <end position="59"/>
    </location>
</feature>
<keyword evidence="4" id="KW-0410">Iron transport</keyword>
<evidence type="ECO:0000256" key="5">
    <source>
        <dbReference type="ARBA" id="ARBA00022692"/>
    </source>
</evidence>
<dbReference type="PANTHER" id="PTHR43840:SF15">
    <property type="entry name" value="MITOCHONDRIAL METAL TRANSPORTER 1-RELATED"/>
    <property type="match status" value="1"/>
</dbReference>
<dbReference type="PANTHER" id="PTHR43840">
    <property type="entry name" value="MITOCHONDRIAL METAL TRANSPORTER 1-RELATED"/>
    <property type="match status" value="1"/>
</dbReference>
<evidence type="ECO:0000256" key="4">
    <source>
        <dbReference type="ARBA" id="ARBA00022496"/>
    </source>
</evidence>
<dbReference type="InterPro" id="IPR027469">
    <property type="entry name" value="Cation_efflux_TMD_sf"/>
</dbReference>
<organism evidence="11 12">
    <name type="scientific">Marinobacter daepoensis</name>
    <dbReference type="NCBI Taxonomy" id="262077"/>
    <lineage>
        <taxon>Bacteria</taxon>
        <taxon>Pseudomonadati</taxon>
        <taxon>Pseudomonadota</taxon>
        <taxon>Gammaproteobacteria</taxon>
        <taxon>Pseudomonadales</taxon>
        <taxon>Marinobacteraceae</taxon>
        <taxon>Marinobacter</taxon>
    </lineage>
</organism>